<gene>
    <name evidence="4" type="ORF">ABB55_17195</name>
</gene>
<keyword evidence="1" id="KW-0808">Transferase</keyword>
<dbReference type="InterPro" id="IPR000182">
    <property type="entry name" value="GNAT_dom"/>
</dbReference>
<dbReference type="PANTHER" id="PTHR43877">
    <property type="entry name" value="AMINOALKYLPHOSPHONATE N-ACETYLTRANSFERASE-RELATED-RELATED"/>
    <property type="match status" value="1"/>
</dbReference>
<evidence type="ECO:0000256" key="2">
    <source>
        <dbReference type="ARBA" id="ARBA00023315"/>
    </source>
</evidence>
<name>A0A0P6VRC5_9HYPH</name>
<evidence type="ECO:0000313" key="4">
    <source>
        <dbReference type="EMBL" id="KPL53734.1"/>
    </source>
</evidence>
<dbReference type="Gene3D" id="3.40.630.30">
    <property type="match status" value="1"/>
</dbReference>
<keyword evidence="5" id="KW-1185">Reference proteome</keyword>
<dbReference type="GO" id="GO:0016747">
    <property type="term" value="F:acyltransferase activity, transferring groups other than amino-acyl groups"/>
    <property type="evidence" value="ECO:0007669"/>
    <property type="project" value="InterPro"/>
</dbReference>
<dbReference type="Proteomes" id="UP000048984">
    <property type="component" value="Unassembled WGS sequence"/>
</dbReference>
<sequence>MSEDILVRLLCASELEAYLDHMMRLDGPARAQRFAAGVDDHFILSHCLHMIVSRTSLIGVFVDGTLRGAAELEVDDDGATGELVMAIEKPWRGRGLGRQLAAAAIAEARRRGVGAIRIDIEATDEATRAIALGHGFRSQGGRRTVTYQLTLDGSSRDETGETPSSRWWNPFRTAARSA</sequence>
<evidence type="ECO:0000313" key="5">
    <source>
        <dbReference type="Proteomes" id="UP000048984"/>
    </source>
</evidence>
<reference evidence="4 5" key="1">
    <citation type="submission" date="2015-09" db="EMBL/GenBank/DDBJ databases">
        <authorList>
            <person name="Jackson K.R."/>
            <person name="Lunt B.L."/>
            <person name="Fisher J.N.B."/>
            <person name="Gardner A.V."/>
            <person name="Bailey M.E."/>
            <person name="Deus L.M."/>
            <person name="Earl A.S."/>
            <person name="Gibby P.D."/>
            <person name="Hartmann K.A."/>
            <person name="Liu J.E."/>
            <person name="Manci A.M."/>
            <person name="Nielsen D.A."/>
            <person name="Solomon M.B."/>
            <person name="Breakwell D.P."/>
            <person name="Burnett S.H."/>
            <person name="Grose J.H."/>
        </authorList>
    </citation>
    <scope>NUCLEOTIDE SEQUENCE [LARGE SCALE GENOMIC DNA]</scope>
    <source>
        <strain evidence="4 5">16</strain>
    </source>
</reference>
<accession>A0A0P6VRC5</accession>
<dbReference type="STRING" id="665126.ABB55_17195"/>
<proteinExistence type="predicted"/>
<dbReference type="InterPro" id="IPR050832">
    <property type="entry name" value="Bact_Acetyltransf"/>
</dbReference>
<feature type="domain" description="N-acetyltransferase" evidence="3">
    <location>
        <begin position="7"/>
        <end position="152"/>
    </location>
</feature>
<keyword evidence="2" id="KW-0012">Acyltransferase</keyword>
<reference evidence="4 5" key="2">
    <citation type="submission" date="2015-10" db="EMBL/GenBank/DDBJ databases">
        <title>Draft Genome Sequence of Prosthecomicrobium hirschii ATCC 27832.</title>
        <authorList>
            <person name="Daniel J."/>
            <person name="Givan S.A."/>
            <person name="Brun Y.V."/>
            <person name="Brown P.J."/>
        </authorList>
    </citation>
    <scope>NUCLEOTIDE SEQUENCE [LARGE SCALE GENOMIC DNA]</scope>
    <source>
        <strain evidence="4 5">16</strain>
    </source>
</reference>
<evidence type="ECO:0000256" key="1">
    <source>
        <dbReference type="ARBA" id="ARBA00022679"/>
    </source>
</evidence>
<dbReference type="PROSITE" id="PS51186">
    <property type="entry name" value="GNAT"/>
    <property type="match status" value="1"/>
</dbReference>
<dbReference type="Pfam" id="PF00583">
    <property type="entry name" value="Acetyltransf_1"/>
    <property type="match status" value="1"/>
</dbReference>
<protein>
    <recommendedName>
        <fullName evidence="3">N-acetyltransferase domain-containing protein</fullName>
    </recommendedName>
</protein>
<dbReference type="RefSeq" id="WP_054359898.1">
    <property type="nucleotide sequence ID" value="NZ_LJYW01000001.1"/>
</dbReference>
<dbReference type="SUPFAM" id="SSF55729">
    <property type="entry name" value="Acyl-CoA N-acyltransferases (Nat)"/>
    <property type="match status" value="1"/>
</dbReference>
<evidence type="ECO:0000259" key="3">
    <source>
        <dbReference type="PROSITE" id="PS51186"/>
    </source>
</evidence>
<dbReference type="AlphaFoldDB" id="A0A0P6VRC5"/>
<dbReference type="EMBL" id="LJYW01000001">
    <property type="protein sequence ID" value="KPL53734.1"/>
    <property type="molecule type" value="Genomic_DNA"/>
</dbReference>
<dbReference type="InterPro" id="IPR016181">
    <property type="entry name" value="Acyl_CoA_acyltransferase"/>
</dbReference>
<organism evidence="4 5">
    <name type="scientific">Prosthecodimorpha hirschii</name>
    <dbReference type="NCBI Taxonomy" id="665126"/>
    <lineage>
        <taxon>Bacteria</taxon>
        <taxon>Pseudomonadati</taxon>
        <taxon>Pseudomonadota</taxon>
        <taxon>Alphaproteobacteria</taxon>
        <taxon>Hyphomicrobiales</taxon>
        <taxon>Ancalomicrobiaceae</taxon>
        <taxon>Prosthecodimorpha</taxon>
    </lineage>
</organism>
<comment type="caution">
    <text evidence="4">The sequence shown here is derived from an EMBL/GenBank/DDBJ whole genome shotgun (WGS) entry which is preliminary data.</text>
</comment>